<organism evidence="2 3">
    <name type="scientific">Pseudooceanicola batsensis (strain ATCC BAA-863 / DSM 15984 / KCTC 12145 / HTCC2597)</name>
    <name type="common">Oceanicola batsensis</name>
    <dbReference type="NCBI Taxonomy" id="252305"/>
    <lineage>
        <taxon>Bacteria</taxon>
        <taxon>Pseudomonadati</taxon>
        <taxon>Pseudomonadota</taxon>
        <taxon>Alphaproteobacteria</taxon>
        <taxon>Rhodobacterales</taxon>
        <taxon>Paracoccaceae</taxon>
        <taxon>Pseudooceanicola</taxon>
    </lineage>
</organism>
<keyword evidence="3" id="KW-1185">Reference proteome</keyword>
<feature type="region of interest" description="Disordered" evidence="1">
    <location>
        <begin position="1"/>
        <end position="25"/>
    </location>
</feature>
<name>A3TT20_PSEBH</name>
<comment type="caution">
    <text evidence="2">The sequence shown here is derived from an EMBL/GenBank/DDBJ whole genome shotgun (WGS) entry which is preliminary data.</text>
</comment>
<gene>
    <name evidence="2" type="ORF">OB2597_05925</name>
</gene>
<dbReference type="HOGENOM" id="CLU_2937042_0_0_5"/>
<dbReference type="STRING" id="252305.OB2597_05925"/>
<evidence type="ECO:0000313" key="2">
    <source>
        <dbReference type="EMBL" id="EAQ04797.1"/>
    </source>
</evidence>
<dbReference type="Proteomes" id="UP000004318">
    <property type="component" value="Unassembled WGS sequence"/>
</dbReference>
<evidence type="ECO:0000256" key="1">
    <source>
        <dbReference type="SAM" id="MobiDB-lite"/>
    </source>
</evidence>
<evidence type="ECO:0000313" key="3">
    <source>
        <dbReference type="Proteomes" id="UP000004318"/>
    </source>
</evidence>
<reference evidence="2 3" key="1">
    <citation type="journal article" date="2010" name="J. Bacteriol.">
        <title>Genome sequences of Oceanicola granulosus HTCC2516(T) and Oceanicola batsensis HTCC2597(TDelta).</title>
        <authorList>
            <person name="Thrash J.C."/>
            <person name="Cho J.C."/>
            <person name="Vergin K.L."/>
            <person name="Giovannoni S.J."/>
        </authorList>
    </citation>
    <scope>NUCLEOTIDE SEQUENCE [LARGE SCALE GENOMIC DNA]</scope>
    <source>
        <strain evidence="3">ATCC BAA-863 / DSM 15984 / KCTC 12145 / HTCC2597</strain>
    </source>
</reference>
<dbReference type="EMBL" id="AAMO01000001">
    <property type="protein sequence ID" value="EAQ04797.1"/>
    <property type="molecule type" value="Genomic_DNA"/>
</dbReference>
<protein>
    <submittedName>
        <fullName evidence="2">Uncharacterized protein</fullName>
    </submittedName>
</protein>
<proteinExistence type="predicted"/>
<dbReference type="AlphaFoldDB" id="A3TT20"/>
<accession>A3TT20</accession>
<sequence>MNATISTLAFRGASTSGPRVAPRRTRAERAVAPVFCLLPHVESDVTNAHSAGAVPAGDVP</sequence>
<feature type="compositionally biased region" description="Polar residues" evidence="1">
    <location>
        <begin position="1"/>
        <end position="17"/>
    </location>
</feature>